<dbReference type="GO" id="GO:0016757">
    <property type="term" value="F:glycosyltransferase activity"/>
    <property type="evidence" value="ECO:0007669"/>
    <property type="project" value="UniProtKB-ARBA"/>
</dbReference>
<dbReference type="Pfam" id="PF13439">
    <property type="entry name" value="Glyco_transf_4"/>
    <property type="match status" value="1"/>
</dbReference>
<dbReference type="InterPro" id="IPR028098">
    <property type="entry name" value="Glyco_trans_4-like_N"/>
</dbReference>
<dbReference type="Pfam" id="PF13946">
    <property type="entry name" value="DUF4214"/>
    <property type="match status" value="1"/>
</dbReference>
<evidence type="ECO:0000259" key="2">
    <source>
        <dbReference type="Pfam" id="PF13439"/>
    </source>
</evidence>
<accession>A0A7W6A444</accession>
<evidence type="ECO:0000259" key="3">
    <source>
        <dbReference type="Pfam" id="PF13946"/>
    </source>
</evidence>
<dbReference type="EMBL" id="JACIDA010000002">
    <property type="protein sequence ID" value="MBB3872954.1"/>
    <property type="molecule type" value="Genomic_DNA"/>
</dbReference>
<evidence type="ECO:0000256" key="1">
    <source>
        <dbReference type="SAM" id="MobiDB-lite"/>
    </source>
</evidence>
<dbReference type="Pfam" id="PF13692">
    <property type="entry name" value="Glyco_trans_1_4"/>
    <property type="match status" value="1"/>
</dbReference>
<name>A0A7W6A444_9CAUL</name>
<reference evidence="4 5" key="1">
    <citation type="submission" date="2020-08" db="EMBL/GenBank/DDBJ databases">
        <title>Genomic Encyclopedia of Type Strains, Phase IV (KMG-IV): sequencing the most valuable type-strain genomes for metagenomic binning, comparative biology and taxonomic classification.</title>
        <authorList>
            <person name="Goeker M."/>
        </authorList>
    </citation>
    <scope>NUCLEOTIDE SEQUENCE [LARGE SCALE GENOMIC DNA]</scope>
    <source>
        <strain evidence="4 5">DSM 14878</strain>
    </source>
</reference>
<dbReference type="Gene3D" id="1.10.3130.20">
    <property type="entry name" value="Phycobilisome linker domain"/>
    <property type="match status" value="1"/>
</dbReference>
<dbReference type="Gene3D" id="3.40.50.2000">
    <property type="entry name" value="Glycogen Phosphorylase B"/>
    <property type="match status" value="2"/>
</dbReference>
<comment type="caution">
    <text evidence="4">The sequence shown here is derived from an EMBL/GenBank/DDBJ whole genome shotgun (WGS) entry which is preliminary data.</text>
</comment>
<dbReference type="SUPFAM" id="SSF53756">
    <property type="entry name" value="UDP-Glycosyltransferase/glycogen phosphorylase"/>
    <property type="match status" value="1"/>
</dbReference>
<organism evidence="4 5">
    <name type="scientific">Brevundimonas mediterranea</name>
    <dbReference type="NCBI Taxonomy" id="74329"/>
    <lineage>
        <taxon>Bacteria</taxon>
        <taxon>Pseudomonadati</taxon>
        <taxon>Pseudomonadota</taxon>
        <taxon>Alphaproteobacteria</taxon>
        <taxon>Caulobacterales</taxon>
        <taxon>Caulobacteraceae</taxon>
        <taxon>Brevundimonas</taxon>
    </lineage>
</organism>
<dbReference type="Proteomes" id="UP000532936">
    <property type="component" value="Unassembled WGS sequence"/>
</dbReference>
<evidence type="ECO:0000313" key="4">
    <source>
        <dbReference type="EMBL" id="MBB3872954.1"/>
    </source>
</evidence>
<protein>
    <submittedName>
        <fullName evidence="4">Glycosyltransferase involved in cell wall biosynthesis</fullName>
    </submittedName>
</protein>
<feature type="domain" description="DUF4214" evidence="3">
    <location>
        <begin position="12"/>
        <end position="62"/>
    </location>
</feature>
<sequence length="930" mass="104654">MTTSIPTKTQDTLSPEEYVSLLYSALLGRAPDTEGLKAHSKALRTHGDHSRIIREITSSPEYLSRQLSPEQRGKTGATASKRVNAGLSSRTDTLSFIINASKHYFSDPAFLRKLADSDNIFSRRIRPVKNIALYYWRLNNGGTERVTAREIEIWTRMGFNVILITDQEAIPDQDYDYGSEVKRYIIPERMMHNNSYPPRGRALADILQIEEIDLFVTNQWYEVSSVWDVMVAKSLGIPTIVGWHNVFDAGIHNLDDLGLANLRYLGYRHADLIAVLSSVDELWFQSWGVPARLVHNPLTFDELPTTLAPLDGRTIVWVARAEKHQKRIDHVLQMFPMVLAEEPDARLLIVGGGPDLDWAREYAASLGIGHRVNFTGYSKDVSVFIRRSAVHVMTSEFEGYPMVLGEVWAHGVPTVMYDLPHLEYLRSGRGHVVVEQKDVAGLASAVVALLRDKARRIALGAEARHFVEEVISDDLEKTWKDIFHKIGVGENPGSPPAAEQLRIESYGILVKMLGDKMLSLYGPNNSSEPQPVLPSQAPAARPTKRGTRRLVRAARVIGAPYAVMKKALSKPTGSRSRLRMIDLSHVGFGDNLMIWTGLFTLLEAGAPVCAPGCVIHVQPILADLCGHIFSRFGLEVRQGHPEREIRPIYTPLPPATTKEWMSTYFGSDWRMNWVEAVDLQKTLPRSGAENSFKARVRLFLSERFIYRRMGWQDAAPTYIGFRAWQPIAAKHGIYPTVFLSQMKRSLQSLRTIMSDYVDDMTSESDRDNFRGNAAFPAGKSFQTIPPLVYKKVNQILGGDYFSCYVQNDSAWHNDFQSNGVQTKNITSVLDTFRIIKYSNSILTTDSFTSHIAQILRDDFTLVLSRDFQESILHPGANPTVVANHPACAPCNYQERYHFDRCVAGYKYCLGFESDAFINRIASAVRMRAIA</sequence>
<evidence type="ECO:0000313" key="5">
    <source>
        <dbReference type="Proteomes" id="UP000532936"/>
    </source>
</evidence>
<gene>
    <name evidence="4" type="ORF">GGR11_002507</name>
</gene>
<dbReference type="PANTHER" id="PTHR12526">
    <property type="entry name" value="GLYCOSYLTRANSFERASE"/>
    <property type="match status" value="1"/>
</dbReference>
<dbReference type="InterPro" id="IPR038255">
    <property type="entry name" value="PBS_linker_sf"/>
</dbReference>
<feature type="domain" description="Glycosyltransferase subfamily 4-like N-terminal" evidence="2">
    <location>
        <begin position="141"/>
        <end position="297"/>
    </location>
</feature>
<dbReference type="RefSeq" id="WP_183197439.1">
    <property type="nucleotide sequence ID" value="NZ_JACIDA010000002.1"/>
</dbReference>
<dbReference type="InterPro" id="IPR025282">
    <property type="entry name" value="DUF4214"/>
</dbReference>
<keyword evidence="4" id="KW-0808">Transferase</keyword>
<dbReference type="PANTHER" id="PTHR12526:SF630">
    <property type="entry name" value="GLYCOSYLTRANSFERASE"/>
    <property type="match status" value="1"/>
</dbReference>
<feature type="region of interest" description="Disordered" evidence="1">
    <location>
        <begin position="524"/>
        <end position="545"/>
    </location>
</feature>
<dbReference type="AlphaFoldDB" id="A0A7W6A444"/>
<proteinExistence type="predicted"/>